<evidence type="ECO:0000256" key="3">
    <source>
        <dbReference type="ARBA" id="ARBA00022840"/>
    </source>
</evidence>
<dbReference type="PANTHER" id="PTHR42961">
    <property type="entry name" value="IRON-SULFUR PROTEIN NUBPL"/>
    <property type="match status" value="1"/>
</dbReference>
<dbReference type="HAMAP" id="MF_02040">
    <property type="entry name" value="Mrp_NBP35"/>
    <property type="match status" value="1"/>
</dbReference>
<comment type="similarity">
    <text evidence="6 7">Belongs to the Mrp/NBP35 ATP-binding proteins family.</text>
</comment>
<evidence type="ECO:0000256" key="6">
    <source>
        <dbReference type="ARBA" id="ARBA00024036"/>
    </source>
</evidence>
<dbReference type="GO" id="GO:0051539">
    <property type="term" value="F:4 iron, 4 sulfur cluster binding"/>
    <property type="evidence" value="ECO:0007669"/>
    <property type="project" value="TreeGrafter"/>
</dbReference>
<protein>
    <recommendedName>
        <fullName evidence="7">Iron-sulfur cluster carrier protein</fullName>
    </recommendedName>
</protein>
<proteinExistence type="inferred from homology"/>
<dbReference type="GO" id="GO:0046872">
    <property type="term" value="F:metal ion binding"/>
    <property type="evidence" value="ECO:0007669"/>
    <property type="project" value="UniProtKB-KW"/>
</dbReference>
<dbReference type="InterPro" id="IPR033756">
    <property type="entry name" value="YlxH/NBP35"/>
</dbReference>
<dbReference type="GO" id="GO:0016226">
    <property type="term" value="P:iron-sulfur cluster assembly"/>
    <property type="evidence" value="ECO:0007669"/>
    <property type="project" value="InterPro"/>
</dbReference>
<dbReference type="RefSeq" id="WP_009767156.1">
    <property type="nucleotide sequence ID" value="NZ_ANIN01000001.1"/>
</dbReference>
<feature type="binding site" evidence="7">
    <location>
        <begin position="134"/>
        <end position="141"/>
    </location>
    <ligand>
        <name>ATP</name>
        <dbReference type="ChEBI" id="CHEBI:30616"/>
    </ligand>
</feature>
<keyword evidence="9" id="KW-1185">Reference proteome</keyword>
<dbReference type="GO" id="GO:0140663">
    <property type="term" value="F:ATP-dependent FeS chaperone activity"/>
    <property type="evidence" value="ECO:0007669"/>
    <property type="project" value="InterPro"/>
</dbReference>
<comment type="caution">
    <text evidence="8">The sequence shown here is derived from an EMBL/GenBank/DDBJ whole genome shotgun (WGS) entry which is preliminary data.</text>
</comment>
<evidence type="ECO:0000313" key="9">
    <source>
        <dbReference type="Proteomes" id="UP000023795"/>
    </source>
</evidence>
<keyword evidence="3 7" id="KW-0067">ATP-binding</keyword>
<comment type="function">
    <text evidence="7">Binds and transfers iron-sulfur (Fe-S) clusters to target apoproteins. Can hydrolyze ATP.</text>
</comment>
<keyword evidence="4 7" id="KW-0408">Iron</keyword>
<gene>
    <name evidence="8" type="ORF">MOMA_02995</name>
</gene>
<name>L2F984_9GAMM</name>
<reference evidence="8 9" key="1">
    <citation type="journal article" date="2013" name="Genome Announc.">
        <title>Genome Sequence of Moraxella macacae 0408225, a Novel Bacterial Species Isolated from a Cynomolgus Macaque with Epistaxis.</title>
        <authorList>
            <person name="Ladner J.T."/>
            <person name="Whitehouse C.A."/>
            <person name="Koroleva G.I."/>
            <person name="Palacios G.F."/>
        </authorList>
    </citation>
    <scope>NUCLEOTIDE SEQUENCE [LARGE SCALE GENOMIC DNA]</scope>
    <source>
        <strain evidence="8 9">0408225</strain>
    </source>
</reference>
<comment type="subunit">
    <text evidence="7">Homodimer.</text>
</comment>
<evidence type="ECO:0000256" key="2">
    <source>
        <dbReference type="ARBA" id="ARBA00022741"/>
    </source>
</evidence>
<keyword evidence="7" id="KW-0378">Hydrolase</keyword>
<dbReference type="FunFam" id="3.40.50.300:FF:000418">
    <property type="entry name" value="Iron-sulfur cluster carrier protein"/>
    <property type="match status" value="1"/>
</dbReference>
<dbReference type="GO" id="GO:0005524">
    <property type="term" value="F:ATP binding"/>
    <property type="evidence" value="ECO:0007669"/>
    <property type="project" value="UniProtKB-UniRule"/>
</dbReference>
<dbReference type="Gene3D" id="3.40.50.300">
    <property type="entry name" value="P-loop containing nucleotide triphosphate hydrolases"/>
    <property type="match status" value="1"/>
</dbReference>
<dbReference type="Pfam" id="PF10609">
    <property type="entry name" value="ParA"/>
    <property type="match status" value="1"/>
</dbReference>
<dbReference type="PATRIC" id="fig|1230338.3.peg.653"/>
<dbReference type="PANTHER" id="PTHR42961:SF2">
    <property type="entry name" value="IRON-SULFUR PROTEIN NUBPL"/>
    <property type="match status" value="1"/>
</dbReference>
<dbReference type="CDD" id="cd02037">
    <property type="entry name" value="Mrp_NBP35"/>
    <property type="match status" value="1"/>
</dbReference>
<dbReference type="Proteomes" id="UP000023795">
    <property type="component" value="Unassembled WGS sequence"/>
</dbReference>
<keyword evidence="2 7" id="KW-0547">Nucleotide-binding</keyword>
<accession>L2F984</accession>
<dbReference type="InterPro" id="IPR027417">
    <property type="entry name" value="P-loop_NTPase"/>
</dbReference>
<dbReference type="SUPFAM" id="SSF52540">
    <property type="entry name" value="P-loop containing nucleoside triphosphate hydrolases"/>
    <property type="match status" value="1"/>
</dbReference>
<dbReference type="OrthoDB" id="9809679at2"/>
<dbReference type="EMBL" id="ANIN01000001">
    <property type="protein sequence ID" value="ELA09336.1"/>
    <property type="molecule type" value="Genomic_DNA"/>
</dbReference>
<evidence type="ECO:0000256" key="1">
    <source>
        <dbReference type="ARBA" id="ARBA00022723"/>
    </source>
</evidence>
<evidence type="ECO:0000256" key="7">
    <source>
        <dbReference type="HAMAP-Rule" id="MF_02040"/>
    </source>
</evidence>
<dbReference type="InterPro" id="IPR044304">
    <property type="entry name" value="NUBPL-like"/>
</dbReference>
<dbReference type="STRING" id="1230338.MOMA_02995"/>
<dbReference type="InterPro" id="IPR019591">
    <property type="entry name" value="Mrp/NBP35_ATP-bd"/>
</dbReference>
<sequence>MLLFKKPKKISQNQLNQALQAFQIAGESATGFIQKSEVKGDVLNLTLRLPDNLDVEKIHSDLSSMLHLQGIGEVNMNVVLYKAKATMPKTTNAMPNAAQSNATHAETPITKPATKQSQILPHPRIRHIIVVASGKGGVGKSTTTVNLALALQQLGKKVGILDADIYGPSIPDMLGVAGKKPMLENGQFIPLDAHGLAVMSIGSLLDSKNTPVAWRGIKAVGALMQLYNDTDFPPLDYLVIDMPPGTGDIQLTLAQKIPVTGAVIVTTPQYIALLDAQKGIEMFHKTDIPVIGVVENMALHTCTNCGHVDEVFGIGGGENLAKEYQLPLLGRLPIAKKIRENMDKGIPSVLANDEFGEFYLNIAKNIENNIAKFAKTYDNNRIF</sequence>
<dbReference type="eggNOG" id="COG0489">
    <property type="taxonomic scope" value="Bacteria"/>
</dbReference>
<organism evidence="8 9">
    <name type="scientific">Moraxella macacae 0408225</name>
    <dbReference type="NCBI Taxonomy" id="1230338"/>
    <lineage>
        <taxon>Bacteria</taxon>
        <taxon>Pseudomonadati</taxon>
        <taxon>Pseudomonadota</taxon>
        <taxon>Gammaproteobacteria</taxon>
        <taxon>Moraxellales</taxon>
        <taxon>Moraxellaceae</taxon>
        <taxon>Moraxella</taxon>
    </lineage>
</organism>
<evidence type="ECO:0000256" key="4">
    <source>
        <dbReference type="ARBA" id="ARBA00023004"/>
    </source>
</evidence>
<evidence type="ECO:0000256" key="5">
    <source>
        <dbReference type="ARBA" id="ARBA00023014"/>
    </source>
</evidence>
<keyword evidence="1 7" id="KW-0479">Metal-binding</keyword>
<dbReference type="GO" id="GO:0005829">
    <property type="term" value="C:cytosol"/>
    <property type="evidence" value="ECO:0007669"/>
    <property type="project" value="TreeGrafter"/>
</dbReference>
<dbReference type="GO" id="GO:0016887">
    <property type="term" value="F:ATP hydrolysis activity"/>
    <property type="evidence" value="ECO:0007669"/>
    <property type="project" value="UniProtKB-UniRule"/>
</dbReference>
<dbReference type="AlphaFoldDB" id="L2F984"/>
<evidence type="ECO:0000313" key="8">
    <source>
        <dbReference type="EMBL" id="ELA09336.1"/>
    </source>
</evidence>
<keyword evidence="5 7" id="KW-0411">Iron-sulfur</keyword>